<proteinExistence type="predicted"/>
<keyword evidence="1" id="KW-0175">Coiled coil</keyword>
<dbReference type="Proteomes" id="UP000199073">
    <property type="component" value="Unassembled WGS sequence"/>
</dbReference>
<keyword evidence="3" id="KW-1185">Reference proteome</keyword>
<evidence type="ECO:0000256" key="1">
    <source>
        <dbReference type="SAM" id="Coils"/>
    </source>
</evidence>
<organism evidence="2 3">
    <name type="scientific">Desulforhopalus singaporensis</name>
    <dbReference type="NCBI Taxonomy" id="91360"/>
    <lineage>
        <taxon>Bacteria</taxon>
        <taxon>Pseudomonadati</taxon>
        <taxon>Thermodesulfobacteriota</taxon>
        <taxon>Desulfobulbia</taxon>
        <taxon>Desulfobulbales</taxon>
        <taxon>Desulfocapsaceae</taxon>
        <taxon>Desulforhopalus</taxon>
    </lineage>
</organism>
<dbReference type="STRING" id="91360.SAMN05660330_00772"/>
<dbReference type="AlphaFoldDB" id="A0A1H0LEU2"/>
<evidence type="ECO:0000313" key="3">
    <source>
        <dbReference type="Proteomes" id="UP000199073"/>
    </source>
</evidence>
<gene>
    <name evidence="2" type="ORF">SAMN05660330_00772</name>
</gene>
<accession>A0A1H0LEU2</accession>
<sequence>MAEIKSTMEMVLERAARMAAEAPDVSSNDDDLEAGMRLAAEFLRDNGPSLMETLENQTAKSQMEMRKGMVRTLLRNVVLPRNEELQATGKKALKAIVELNANSAEIGSICHELQQILEQYSQHKQQMTQQFEQALIGQIQQQLMAAGQEVPDNLSAAMHPKYQEELGKVTADLNNQYNDAMDQRKDFVLQHISG</sequence>
<feature type="coiled-coil region" evidence="1">
    <location>
        <begin position="82"/>
        <end position="130"/>
    </location>
</feature>
<name>A0A1H0LEU2_9BACT</name>
<dbReference type="EMBL" id="FNJI01000004">
    <property type="protein sequence ID" value="SDO66520.1"/>
    <property type="molecule type" value="Genomic_DNA"/>
</dbReference>
<reference evidence="2 3" key="1">
    <citation type="submission" date="2016-10" db="EMBL/GenBank/DDBJ databases">
        <authorList>
            <person name="de Groot N.N."/>
        </authorList>
    </citation>
    <scope>NUCLEOTIDE SEQUENCE [LARGE SCALE GENOMIC DNA]</scope>
    <source>
        <strain evidence="2 3">DSM 12130</strain>
    </source>
</reference>
<evidence type="ECO:0000313" key="2">
    <source>
        <dbReference type="EMBL" id="SDO66520.1"/>
    </source>
</evidence>
<dbReference type="OrthoDB" id="1722738at2"/>
<protein>
    <submittedName>
        <fullName evidence="2">Uncharacterized protein</fullName>
    </submittedName>
</protein>
<dbReference type="RefSeq" id="WP_092219961.1">
    <property type="nucleotide sequence ID" value="NZ_FNJI01000004.1"/>
</dbReference>